<feature type="chain" id="PRO_5045366075" evidence="2">
    <location>
        <begin position="26"/>
        <end position="286"/>
    </location>
</feature>
<evidence type="ECO:0000313" key="4">
    <source>
        <dbReference type="EMBL" id="MCI4682698.1"/>
    </source>
</evidence>
<dbReference type="InterPro" id="IPR001638">
    <property type="entry name" value="Solute-binding_3/MltF_N"/>
</dbReference>
<feature type="signal peptide" evidence="2">
    <location>
        <begin position="1"/>
        <end position="25"/>
    </location>
</feature>
<proteinExistence type="predicted"/>
<gene>
    <name evidence="4" type="ORF">K2U94_07950</name>
</gene>
<dbReference type="Gene3D" id="3.40.190.10">
    <property type="entry name" value="Periplasmic binding protein-like II"/>
    <property type="match status" value="3"/>
</dbReference>
<dbReference type="RefSeq" id="WP_243066694.1">
    <property type="nucleotide sequence ID" value="NZ_JAIVFK010000032.1"/>
</dbReference>
<organism evidence="4 5">
    <name type="scientific">Candidatus Rhodoblastus alkanivorans</name>
    <dbReference type="NCBI Taxonomy" id="2954117"/>
    <lineage>
        <taxon>Bacteria</taxon>
        <taxon>Pseudomonadati</taxon>
        <taxon>Pseudomonadota</taxon>
        <taxon>Alphaproteobacteria</taxon>
        <taxon>Hyphomicrobiales</taxon>
        <taxon>Rhodoblastaceae</taxon>
        <taxon>Rhodoblastus</taxon>
    </lineage>
</organism>
<reference evidence="4" key="1">
    <citation type="journal article" date="2022" name="ISME J.">
        <title>Identification of active gaseous-alkane degraders at natural gas seeps.</title>
        <authorList>
            <person name="Farhan Ul Haque M."/>
            <person name="Hernandez M."/>
            <person name="Crombie A.T."/>
            <person name="Murrell J.C."/>
        </authorList>
    </citation>
    <scope>NUCLEOTIDE SEQUENCE</scope>
    <source>
        <strain evidence="4">PC2</strain>
    </source>
</reference>
<feature type="domain" description="Solute-binding protein family 3/N-terminal" evidence="3">
    <location>
        <begin position="36"/>
        <end position="278"/>
    </location>
</feature>
<dbReference type="SMART" id="SM00062">
    <property type="entry name" value="PBPb"/>
    <property type="match status" value="1"/>
</dbReference>
<dbReference type="SUPFAM" id="SSF53850">
    <property type="entry name" value="Periplasmic binding protein-like II"/>
    <property type="match status" value="1"/>
</dbReference>
<dbReference type="PANTHER" id="PTHR35936:SF17">
    <property type="entry name" value="ARGININE-BINDING EXTRACELLULAR PROTEIN ARTP"/>
    <property type="match status" value="1"/>
</dbReference>
<comment type="caution">
    <text evidence="4">The sequence shown here is derived from an EMBL/GenBank/DDBJ whole genome shotgun (WGS) entry which is preliminary data.</text>
</comment>
<dbReference type="Proteomes" id="UP001139104">
    <property type="component" value="Unassembled WGS sequence"/>
</dbReference>
<evidence type="ECO:0000256" key="2">
    <source>
        <dbReference type="SAM" id="SignalP"/>
    </source>
</evidence>
<keyword evidence="1 2" id="KW-0732">Signal</keyword>
<dbReference type="EMBL" id="JAIVFP010000001">
    <property type="protein sequence ID" value="MCI4682698.1"/>
    <property type="molecule type" value="Genomic_DNA"/>
</dbReference>
<name>A0ABS9Z4Z0_9HYPH</name>
<accession>A0ABS9Z4Z0</accession>
<protein>
    <submittedName>
        <fullName evidence="4">ABC transporter substrate-binding protein</fullName>
    </submittedName>
</protein>
<dbReference type="PANTHER" id="PTHR35936">
    <property type="entry name" value="MEMBRANE-BOUND LYTIC MUREIN TRANSGLYCOSYLASE F"/>
    <property type="match status" value="1"/>
</dbReference>
<evidence type="ECO:0000256" key="1">
    <source>
        <dbReference type="ARBA" id="ARBA00022729"/>
    </source>
</evidence>
<evidence type="ECO:0000313" key="5">
    <source>
        <dbReference type="Proteomes" id="UP001139104"/>
    </source>
</evidence>
<dbReference type="Pfam" id="PF00497">
    <property type="entry name" value="SBP_bac_3"/>
    <property type="match status" value="1"/>
</dbReference>
<keyword evidence="5" id="KW-1185">Reference proteome</keyword>
<sequence>MRATLRALVLFTAVCSMAPAPSAMARPLQDVKSSGTLRVAVYNDYKPWSWEENGALKGIDVDIGAALGRALGVKVDFRALRAADDVYDPTDGDLLNGVVRGPVTGGGASDVMLHVPHDPKIAEDNDKVKLTAPYQTESLAMAVDPAKADAAKDFSLFEREKVAVDLGSLADVILLSARDHKLIDNVVHVRGESGAVEAYDKGEVVAFYGEAALVEALARRSTRPAVIIYPRDKLARDWLVGGAVKADSADLGDAIDRAIAAMAKSGELKRIFASYGVAWRPPPQEN</sequence>
<evidence type="ECO:0000259" key="3">
    <source>
        <dbReference type="SMART" id="SM00062"/>
    </source>
</evidence>